<protein>
    <submittedName>
        <fullName evidence="1">Methyltransferase</fullName>
    </submittedName>
</protein>
<sequence length="185" mass="21563">MTDFITSRFRENFSYIRNFVTAPRTVGSLAPSSRWLCRTMLAQVRWQKAFSVAELGAAGGVLTGRILERMESDAHLDAYEIQPDFIRQLSLNHDPRLKVVPRSAEVLEDNYDVIFCCLPLLSLPLRTRMRVLRQAQLRLSKQGGILILFQYTHLMEALLSRYFRWHRVREIRNLPPALVYVCRPK</sequence>
<keyword evidence="1" id="KW-0489">Methyltransferase</keyword>
<dbReference type="AlphaFoldDB" id="A0A5J5FY38"/>
<dbReference type="Gene3D" id="3.40.50.150">
    <property type="entry name" value="Vaccinia Virus protein VP39"/>
    <property type="match status" value="1"/>
</dbReference>
<keyword evidence="2" id="KW-1185">Reference proteome</keyword>
<comment type="caution">
    <text evidence="1">The sequence shown here is derived from an EMBL/GenBank/DDBJ whole genome shotgun (WGS) entry which is preliminary data.</text>
</comment>
<organism evidence="1 2">
    <name type="scientific">Affinibrenneria salicis</name>
    <dbReference type="NCBI Taxonomy" id="2590031"/>
    <lineage>
        <taxon>Bacteria</taxon>
        <taxon>Pseudomonadati</taxon>
        <taxon>Pseudomonadota</taxon>
        <taxon>Gammaproteobacteria</taxon>
        <taxon>Enterobacterales</taxon>
        <taxon>Pectobacteriaceae</taxon>
        <taxon>Affinibrenneria</taxon>
    </lineage>
</organism>
<dbReference type="GO" id="GO:0032259">
    <property type="term" value="P:methylation"/>
    <property type="evidence" value="ECO:0007669"/>
    <property type="project" value="UniProtKB-KW"/>
</dbReference>
<accession>A0A5J5FY38</accession>
<evidence type="ECO:0000313" key="1">
    <source>
        <dbReference type="EMBL" id="KAA8999036.1"/>
    </source>
</evidence>
<evidence type="ECO:0000313" key="2">
    <source>
        <dbReference type="Proteomes" id="UP000335415"/>
    </source>
</evidence>
<reference evidence="1 2" key="1">
    <citation type="submission" date="2019-09" db="EMBL/GenBank/DDBJ databases">
        <authorList>
            <person name="Li Y."/>
        </authorList>
    </citation>
    <scope>NUCLEOTIDE SEQUENCE [LARGE SCALE GENOMIC DNA]</scope>
    <source>
        <strain evidence="1 2">L3-3HA</strain>
    </source>
</reference>
<dbReference type="GO" id="GO:0008168">
    <property type="term" value="F:methyltransferase activity"/>
    <property type="evidence" value="ECO:0007669"/>
    <property type="project" value="UniProtKB-KW"/>
</dbReference>
<dbReference type="Proteomes" id="UP000335415">
    <property type="component" value="Unassembled WGS sequence"/>
</dbReference>
<gene>
    <name evidence="1" type="ORF">FJU30_15300</name>
</gene>
<dbReference type="InterPro" id="IPR029063">
    <property type="entry name" value="SAM-dependent_MTases_sf"/>
</dbReference>
<dbReference type="SUPFAM" id="SSF53335">
    <property type="entry name" value="S-adenosyl-L-methionine-dependent methyltransferases"/>
    <property type="match status" value="1"/>
</dbReference>
<dbReference type="RefSeq" id="WP_150435834.1">
    <property type="nucleotide sequence ID" value="NZ_VYKJ01000007.1"/>
</dbReference>
<proteinExistence type="predicted"/>
<keyword evidence="1" id="KW-0808">Transferase</keyword>
<dbReference type="EMBL" id="VYKJ01000007">
    <property type="protein sequence ID" value="KAA8999036.1"/>
    <property type="molecule type" value="Genomic_DNA"/>
</dbReference>
<name>A0A5J5FY38_9GAMM</name>
<dbReference type="OrthoDB" id="9805585at2"/>